<evidence type="ECO:0000256" key="1">
    <source>
        <dbReference type="ARBA" id="ARBA00001958"/>
    </source>
</evidence>
<dbReference type="AlphaFoldDB" id="A0AAV9PMP1"/>
<dbReference type="SUPFAM" id="SSF53901">
    <property type="entry name" value="Thiolase-like"/>
    <property type="match status" value="2"/>
</dbReference>
<comment type="similarity">
    <text evidence="3 8">Belongs to the thiolase-like superfamily. Thiolase family.</text>
</comment>
<organism evidence="11 12">
    <name type="scientific">Saxophila tyrrhenica</name>
    <dbReference type="NCBI Taxonomy" id="1690608"/>
    <lineage>
        <taxon>Eukaryota</taxon>
        <taxon>Fungi</taxon>
        <taxon>Dikarya</taxon>
        <taxon>Ascomycota</taxon>
        <taxon>Pezizomycotina</taxon>
        <taxon>Dothideomycetes</taxon>
        <taxon>Dothideomycetidae</taxon>
        <taxon>Mycosphaerellales</taxon>
        <taxon>Extremaceae</taxon>
        <taxon>Saxophila</taxon>
    </lineage>
</organism>
<sequence length="416" mass="45043">MATERLTNILSHVSPSQSPIDKLTTKSPSDIVITLALRTSLTKSHRGAFKDTPLDGLLFKTLEQVVQRSCFPPHHVGDICLGNVRDGRATYMIRAAALAAGYPVPTCTSSVNRFCSSSLTATQHVANEVASGLIEVGVAIGAETLSQGNVRLERPFVEEIMEANGDAADCMQSMGQTSENVGREFEVSREQQDWYAVESYRRAEVAQREGWFGDEIAPVKVKVKGKDGREEEVLVEKDDVRYGTTYEGIAKLKPAFPEFGDRSHAGNSSQVTDGAAAIVLMKRSKAKELGVPVLAKYVGTAIEGLAPRIMGIGPALVIPKLLKQYNLEMNDIDVVEINEAFASMAVYCRDKLGLGWDRMNPRGGAIAIGHPFGCTGVRQIVTGLSECRRRKAKLLVTSMCMGTGMGMAGLFVNEVT</sequence>
<name>A0AAV9PMP1_9PEZI</name>
<gene>
    <name evidence="11" type="ORF">LTR77_001058</name>
</gene>
<dbReference type="PIRSF" id="PIRSF000429">
    <property type="entry name" value="Ac-CoA_Ac_transf"/>
    <property type="match status" value="1"/>
</dbReference>
<dbReference type="NCBIfam" id="TIGR01930">
    <property type="entry name" value="AcCoA-C-Actrans"/>
    <property type="match status" value="1"/>
</dbReference>
<evidence type="ECO:0000313" key="12">
    <source>
        <dbReference type="Proteomes" id="UP001337655"/>
    </source>
</evidence>
<evidence type="ECO:0000256" key="8">
    <source>
        <dbReference type="RuleBase" id="RU003557"/>
    </source>
</evidence>
<feature type="domain" description="Thiolase C-terminal" evidence="10">
    <location>
        <begin position="292"/>
        <end position="411"/>
    </location>
</feature>
<keyword evidence="5 8" id="KW-0012">Acyltransferase</keyword>
<dbReference type="InterPro" id="IPR020616">
    <property type="entry name" value="Thiolase_N"/>
</dbReference>
<keyword evidence="12" id="KW-1185">Reference proteome</keyword>
<dbReference type="GO" id="GO:0003988">
    <property type="term" value="F:acetyl-CoA C-acyltransferase activity"/>
    <property type="evidence" value="ECO:0007669"/>
    <property type="project" value="UniProtKB-EC"/>
</dbReference>
<comment type="pathway">
    <text evidence="2">Lipid metabolism; fatty acid metabolism.</text>
</comment>
<dbReference type="RefSeq" id="XP_064662648.1">
    <property type="nucleotide sequence ID" value="XM_064798321.1"/>
</dbReference>
<reference evidence="11 12" key="1">
    <citation type="submission" date="2023-08" db="EMBL/GenBank/DDBJ databases">
        <title>Black Yeasts Isolated from many extreme environments.</title>
        <authorList>
            <person name="Coleine C."/>
            <person name="Stajich J.E."/>
            <person name="Selbmann L."/>
        </authorList>
    </citation>
    <scope>NUCLEOTIDE SEQUENCE [LARGE SCALE GENOMIC DNA]</scope>
    <source>
        <strain evidence="11 12">CCFEE 5935</strain>
    </source>
</reference>
<proteinExistence type="inferred from homology"/>
<protein>
    <submittedName>
        <fullName evidence="11">Uncharacterized protein</fullName>
    </submittedName>
</protein>
<comment type="caution">
    <text evidence="11">The sequence shown here is derived from an EMBL/GenBank/DDBJ whole genome shotgun (WGS) entry which is preliminary data.</text>
</comment>
<dbReference type="GO" id="GO:0006635">
    <property type="term" value="P:fatty acid beta-oxidation"/>
    <property type="evidence" value="ECO:0007669"/>
    <property type="project" value="TreeGrafter"/>
</dbReference>
<keyword evidence="4 8" id="KW-0808">Transferase</keyword>
<dbReference type="GeneID" id="89922406"/>
<dbReference type="InterPro" id="IPR050215">
    <property type="entry name" value="Thiolase-like_sf_Thiolase"/>
</dbReference>
<dbReference type="EMBL" id="JAVRRT010000002">
    <property type="protein sequence ID" value="KAK5173979.1"/>
    <property type="molecule type" value="Genomic_DNA"/>
</dbReference>
<dbReference type="InterPro" id="IPR020613">
    <property type="entry name" value="Thiolase_CS"/>
</dbReference>
<feature type="active site" description="Acyl-thioester intermediate" evidence="7">
    <location>
        <position position="115"/>
    </location>
</feature>
<dbReference type="Proteomes" id="UP001337655">
    <property type="component" value="Unassembled WGS sequence"/>
</dbReference>
<feature type="domain" description="Thiolase N-terminal" evidence="9">
    <location>
        <begin position="31"/>
        <end position="284"/>
    </location>
</feature>
<dbReference type="InterPro" id="IPR016039">
    <property type="entry name" value="Thiolase-like"/>
</dbReference>
<dbReference type="InterPro" id="IPR020617">
    <property type="entry name" value="Thiolase_C"/>
</dbReference>
<evidence type="ECO:0000256" key="2">
    <source>
        <dbReference type="ARBA" id="ARBA00004872"/>
    </source>
</evidence>
<dbReference type="PANTHER" id="PTHR43853:SF10">
    <property type="entry name" value="ACETYL-COA C-ACETYLTRANSFERASE"/>
    <property type="match status" value="1"/>
</dbReference>
<dbReference type="Gene3D" id="3.40.47.10">
    <property type="match status" value="2"/>
</dbReference>
<evidence type="ECO:0000256" key="4">
    <source>
        <dbReference type="ARBA" id="ARBA00022679"/>
    </source>
</evidence>
<dbReference type="Pfam" id="PF02803">
    <property type="entry name" value="Thiolase_C"/>
    <property type="match status" value="1"/>
</dbReference>
<evidence type="ECO:0000256" key="5">
    <source>
        <dbReference type="ARBA" id="ARBA00023315"/>
    </source>
</evidence>
<feature type="active site" description="Proton acceptor" evidence="7">
    <location>
        <position position="400"/>
    </location>
</feature>
<dbReference type="GO" id="GO:0010124">
    <property type="term" value="P:phenylacetate catabolic process"/>
    <property type="evidence" value="ECO:0007669"/>
    <property type="project" value="TreeGrafter"/>
</dbReference>
<comment type="catalytic activity">
    <reaction evidence="6">
        <text>an acyl-CoA + acetyl-CoA = a 3-oxoacyl-CoA + CoA</text>
        <dbReference type="Rhea" id="RHEA:21564"/>
        <dbReference type="ChEBI" id="CHEBI:57287"/>
        <dbReference type="ChEBI" id="CHEBI:57288"/>
        <dbReference type="ChEBI" id="CHEBI:58342"/>
        <dbReference type="ChEBI" id="CHEBI:90726"/>
        <dbReference type="EC" id="2.3.1.16"/>
    </reaction>
</comment>
<evidence type="ECO:0000313" key="11">
    <source>
        <dbReference type="EMBL" id="KAK5173979.1"/>
    </source>
</evidence>
<evidence type="ECO:0000259" key="10">
    <source>
        <dbReference type="Pfam" id="PF02803"/>
    </source>
</evidence>
<comment type="cofactor">
    <cofactor evidence="1">
        <name>K(+)</name>
        <dbReference type="ChEBI" id="CHEBI:29103"/>
    </cofactor>
</comment>
<dbReference type="PROSITE" id="PS00737">
    <property type="entry name" value="THIOLASE_2"/>
    <property type="match status" value="1"/>
</dbReference>
<dbReference type="GO" id="GO:0005777">
    <property type="term" value="C:peroxisome"/>
    <property type="evidence" value="ECO:0007669"/>
    <property type="project" value="TreeGrafter"/>
</dbReference>
<accession>A0AAV9PMP1</accession>
<dbReference type="PANTHER" id="PTHR43853">
    <property type="entry name" value="3-KETOACYL-COA THIOLASE, PEROXISOMAL"/>
    <property type="match status" value="1"/>
</dbReference>
<dbReference type="Pfam" id="PF00108">
    <property type="entry name" value="Thiolase_N"/>
    <property type="match status" value="1"/>
</dbReference>
<dbReference type="CDD" id="cd00751">
    <property type="entry name" value="thiolase"/>
    <property type="match status" value="1"/>
</dbReference>
<evidence type="ECO:0000256" key="3">
    <source>
        <dbReference type="ARBA" id="ARBA00010982"/>
    </source>
</evidence>
<evidence type="ECO:0000259" key="9">
    <source>
        <dbReference type="Pfam" id="PF00108"/>
    </source>
</evidence>
<feature type="active site" description="Proton acceptor" evidence="7">
    <location>
        <position position="370"/>
    </location>
</feature>
<evidence type="ECO:0000256" key="7">
    <source>
        <dbReference type="PIRSR" id="PIRSR000429-1"/>
    </source>
</evidence>
<dbReference type="InterPro" id="IPR002155">
    <property type="entry name" value="Thiolase"/>
</dbReference>
<evidence type="ECO:0000256" key="6">
    <source>
        <dbReference type="ARBA" id="ARBA00047605"/>
    </source>
</evidence>